<organism evidence="1 2">
    <name type="scientific">Acetivibrio thermocellus (strain ATCC 27405 / DSM 1237 / JCM 9322 / NBRC 103400 / NCIMB 10682 / NRRL B-4536 / VPI 7372)</name>
    <name type="common">Clostridium thermocellum</name>
    <dbReference type="NCBI Taxonomy" id="203119"/>
    <lineage>
        <taxon>Bacteria</taxon>
        <taxon>Bacillati</taxon>
        <taxon>Bacillota</taxon>
        <taxon>Clostridia</taxon>
        <taxon>Eubacteriales</taxon>
        <taxon>Oscillospiraceae</taxon>
        <taxon>Acetivibrio</taxon>
    </lineage>
</organism>
<dbReference type="OrthoDB" id="2935331at2"/>
<evidence type="ECO:0000313" key="2">
    <source>
        <dbReference type="Proteomes" id="UP000002145"/>
    </source>
</evidence>
<dbReference type="HOGENOM" id="CLU_1033292_0_0_9"/>
<evidence type="ECO:0000313" key="1">
    <source>
        <dbReference type="EMBL" id="ABN53145.1"/>
    </source>
</evidence>
<keyword evidence="2" id="KW-1185">Reference proteome</keyword>
<name>A3DGR6_ACET2</name>
<protein>
    <submittedName>
        <fullName evidence="1">Uncharacterized protein</fullName>
    </submittedName>
</protein>
<dbReference type="KEGG" id="cth:Cthe_1927"/>
<proteinExistence type="predicted"/>
<reference evidence="2" key="1">
    <citation type="submission" date="2007-02" db="EMBL/GenBank/DDBJ databases">
        <title>Complete sequence of Clostridium thermocellum ATCC 27405.</title>
        <authorList>
            <consortium name="US DOE Joint Genome Institute"/>
            <person name="Copeland A."/>
            <person name="Lucas S."/>
            <person name="Lapidus A."/>
            <person name="Barry K."/>
            <person name="Detter J.C."/>
            <person name="Glavina del Rio T."/>
            <person name="Hammon N."/>
            <person name="Israni S."/>
            <person name="Dalin E."/>
            <person name="Tice H."/>
            <person name="Pitluck S."/>
            <person name="Chertkov O."/>
            <person name="Brettin T."/>
            <person name="Bruce D."/>
            <person name="Han C."/>
            <person name="Tapia R."/>
            <person name="Gilna P."/>
            <person name="Schmutz J."/>
            <person name="Larimer F."/>
            <person name="Land M."/>
            <person name="Hauser L."/>
            <person name="Kyrpides N."/>
            <person name="Mikhailova N."/>
            <person name="Wu J.H.D."/>
            <person name="Newcomb M."/>
            <person name="Richardson P."/>
        </authorList>
    </citation>
    <scope>NUCLEOTIDE SEQUENCE [LARGE SCALE GENOMIC DNA]</scope>
    <source>
        <strain evidence="2">ATCC 27405 / DSM 1237 / JCM 9322 / NBRC 103400 / NCIMB 10682 / NRRL B-4536 / VPI 7372</strain>
    </source>
</reference>
<accession>A3DGR6</accession>
<dbReference type="AlphaFoldDB" id="A3DGR6"/>
<reference evidence="1 2" key="2">
    <citation type="journal article" date="2013" name="Biotechnol. Biofuels">
        <title>Global transcriptome analysis of Clostridium thermocellum ATCC 27405 during growth on dilute acid pretreated Populus and switchgrass.</title>
        <authorList>
            <person name="Wilson C.M."/>
            <person name="Rodriguez M.Jr."/>
            <person name="Johnson C.M."/>
            <person name="Martin S.L."/>
            <person name="Chu T.M."/>
            <person name="Wolfinger R.D."/>
            <person name="Hauser L.J."/>
            <person name="Land M.L."/>
            <person name="Klingeman D.M."/>
            <person name="Syed M.H."/>
            <person name="Ragauskas A.J."/>
            <person name="Tschaplinski T.J."/>
            <person name="Mielenz J.R."/>
            <person name="Brown S.D."/>
        </authorList>
    </citation>
    <scope>NUCLEOTIDE SEQUENCE [LARGE SCALE GENOMIC DNA]</scope>
    <source>
        <strain evidence="2">ATCC 27405 / DSM 1237 / JCM 9322 / NBRC 103400 / NCIMB 10682 / NRRL B-4536 / VPI 7372</strain>
    </source>
</reference>
<gene>
    <name evidence="1" type="ordered locus">Cthe_1927</name>
</gene>
<dbReference type="Proteomes" id="UP000002145">
    <property type="component" value="Chromosome"/>
</dbReference>
<sequence length="271" mass="31672">MLVKIKEFVQRDNDVYFFQTVSDKIIINDNYVGLLILDSDLNLIKRLAIFDGITIYSSFFNNSNEEILLFCPDNECIVYVNIRSYEYSVIHLTNGLENLVFSTLYEWNDNGLILTTYNNEFYSICVSKKSIKKIRDEEIAIKYTELYKFLQEARKHKTFKMLSDGSIAIVDYDNHNINIINYKNQSKHVFNNISIDFLDIDYRKGILAMVNENAVKIMYNNGNTVMYPEEDYIFLKGKILDKLGNPFLITLSSSKSDVDKSRIEMFQICDL</sequence>
<dbReference type="GeneID" id="35805832"/>
<dbReference type="eggNOG" id="ENOG50336XD">
    <property type="taxonomic scope" value="Bacteria"/>
</dbReference>
<dbReference type="RefSeq" id="WP_003513897.1">
    <property type="nucleotide sequence ID" value="NC_009012.1"/>
</dbReference>
<dbReference type="EMBL" id="CP000568">
    <property type="protein sequence ID" value="ABN53145.1"/>
    <property type="molecule type" value="Genomic_DNA"/>
</dbReference>
<dbReference type="STRING" id="203119.Cthe_1927"/>